<organism evidence="2">
    <name type="scientific">freshwater metagenome</name>
    <dbReference type="NCBI Taxonomy" id="449393"/>
    <lineage>
        <taxon>unclassified sequences</taxon>
        <taxon>metagenomes</taxon>
        <taxon>ecological metagenomes</taxon>
    </lineage>
</organism>
<dbReference type="InterPro" id="IPR048394">
    <property type="entry name" value="FakA-like_M"/>
</dbReference>
<gene>
    <name evidence="3" type="ORF">UFOPK2656_00337</name>
    <name evidence="4" type="ORF">UFOPK3651_00105</name>
    <name evidence="5" type="ORF">UFOPK3931_02351</name>
    <name evidence="2" type="ORF">UFOPK4189_00334</name>
</gene>
<dbReference type="GO" id="GO:0004371">
    <property type="term" value="F:glycerone kinase activity"/>
    <property type="evidence" value="ECO:0007669"/>
    <property type="project" value="InterPro"/>
</dbReference>
<dbReference type="InterPro" id="IPR050270">
    <property type="entry name" value="DegV_domain_contain"/>
</dbReference>
<accession>A0A6J6A3G6</accession>
<dbReference type="InterPro" id="IPR036117">
    <property type="entry name" value="DhaL_dom_sf"/>
</dbReference>
<feature type="domain" description="DhaL" evidence="1">
    <location>
        <begin position="30"/>
        <end position="231"/>
    </location>
</feature>
<evidence type="ECO:0000259" key="1">
    <source>
        <dbReference type="PROSITE" id="PS51480"/>
    </source>
</evidence>
<dbReference type="SUPFAM" id="SSF101473">
    <property type="entry name" value="DhaL-like"/>
    <property type="match status" value="1"/>
</dbReference>
<evidence type="ECO:0000313" key="2">
    <source>
        <dbReference type="EMBL" id="CAB4362556.1"/>
    </source>
</evidence>
<dbReference type="InterPro" id="IPR019986">
    <property type="entry name" value="YloV-like"/>
</dbReference>
<dbReference type="AlphaFoldDB" id="A0A6J6A3G6"/>
<protein>
    <submittedName>
        <fullName evidence="2">Unannotated protein</fullName>
    </submittedName>
</protein>
<evidence type="ECO:0000313" key="3">
    <source>
        <dbReference type="EMBL" id="CAB4705856.1"/>
    </source>
</evidence>
<dbReference type="Gene3D" id="1.25.40.340">
    <property type="match status" value="1"/>
</dbReference>
<dbReference type="PANTHER" id="PTHR33434">
    <property type="entry name" value="DEGV DOMAIN-CONTAINING PROTEIN DR_1986-RELATED"/>
    <property type="match status" value="1"/>
</dbReference>
<proteinExistence type="predicted"/>
<dbReference type="NCBIfam" id="TIGR03599">
    <property type="entry name" value="YloV"/>
    <property type="match status" value="1"/>
</dbReference>
<dbReference type="EMBL" id="CAFBOL010000079">
    <property type="protein sequence ID" value="CAB5003835.1"/>
    <property type="molecule type" value="Genomic_DNA"/>
</dbReference>
<dbReference type="EMBL" id="CAEZYF010000002">
    <property type="protein sequence ID" value="CAB4705856.1"/>
    <property type="molecule type" value="Genomic_DNA"/>
</dbReference>
<dbReference type="Pfam" id="PF13684">
    <property type="entry name" value="FakA-like_C"/>
    <property type="match status" value="1"/>
</dbReference>
<dbReference type="InterPro" id="IPR033470">
    <property type="entry name" value="FakA-like_C"/>
</dbReference>
<evidence type="ECO:0000313" key="4">
    <source>
        <dbReference type="EMBL" id="CAB4910004.1"/>
    </source>
</evidence>
<dbReference type="PROSITE" id="PS51480">
    <property type="entry name" value="DHAL"/>
    <property type="match status" value="1"/>
</dbReference>
<dbReference type="GO" id="GO:0006071">
    <property type="term" value="P:glycerol metabolic process"/>
    <property type="evidence" value="ECO:0007669"/>
    <property type="project" value="InterPro"/>
</dbReference>
<dbReference type="InterPro" id="IPR004007">
    <property type="entry name" value="DhaL_dom"/>
</dbReference>
<name>A0A6J6A3G6_9ZZZZ</name>
<dbReference type="EMBL" id="CAFBMT010000001">
    <property type="protein sequence ID" value="CAB4910004.1"/>
    <property type="molecule type" value="Genomic_DNA"/>
</dbReference>
<reference evidence="2" key="1">
    <citation type="submission" date="2020-05" db="EMBL/GenBank/DDBJ databases">
        <authorList>
            <person name="Chiriac C."/>
            <person name="Salcher M."/>
            <person name="Ghai R."/>
            <person name="Kavagutti S V."/>
        </authorList>
    </citation>
    <scope>NUCLEOTIDE SEQUENCE</scope>
</reference>
<dbReference type="PANTHER" id="PTHR33434:SF4">
    <property type="entry name" value="PHOSPHATASE PROTEIN"/>
    <property type="match status" value="1"/>
</dbReference>
<dbReference type="SMART" id="SM01120">
    <property type="entry name" value="Dak2"/>
    <property type="match status" value="1"/>
</dbReference>
<dbReference type="SMART" id="SM01121">
    <property type="entry name" value="Dak1_2"/>
    <property type="match status" value="1"/>
</dbReference>
<dbReference type="Pfam" id="PF21645">
    <property type="entry name" value="FakA-like_M"/>
    <property type="match status" value="1"/>
</dbReference>
<evidence type="ECO:0000313" key="5">
    <source>
        <dbReference type="EMBL" id="CAB5003835.1"/>
    </source>
</evidence>
<dbReference type="EMBL" id="CAESGF010000002">
    <property type="protein sequence ID" value="CAB4362556.1"/>
    <property type="molecule type" value="Genomic_DNA"/>
</dbReference>
<sequence length="589" mass="60621">MLSAGFLSAHLGGAVSSVAAVTALEHLNHRALRDTVITFRDTMKAHAAGINRLNVYPVPDGDTGTNMARTLDAVVAELAGADTEGADGQNATCDAISHGSLMGARGNSGVILSQILRGLASTMKGATPHAFPSGATAMKVAEALKAASAAAYQAVLKPIEGTILTVVRESADAAHLAASEGATLSGVLHAARLAGKSALDRTPEMLPVLKDAGVVDAGGAGFLLLLDSALYVVDGVPLPLPEDFEGLSVAQFEAVALRHSESGVDVSELRYEVMYFLDLPDELIQSFKEAWGEIGDSIVVVGGDGIWNCHVHTNDLGAAIEVALDLGGRPRTIRITDLFEEIAEEHHQREAALGGGHKATAGLPPVTCAIVAVSSGDGLSELFGQLGVQGVVTGGQTLNPSTAELLAAVEAVNSTQVVVLPNNKNIIPVAKQLDALTGKTVLVVPTETMAEALAALVVYDPEIDAEANAAEMSEAADSVSTGEVTQAVRATNSNAGPIAEGDWIGLVRGAHHLPNGIVAVSGTLDGATVALLDLLVAPGREIVTVIEGLDATAGHTDVIQAWLDEHRPGVQVEVHRGGQPLYPYLFGVE</sequence>
<dbReference type="Pfam" id="PF02734">
    <property type="entry name" value="Dak2"/>
    <property type="match status" value="1"/>
</dbReference>